<feature type="binding site" evidence="3">
    <location>
        <begin position="88"/>
        <end position="91"/>
    </location>
    <ligand>
        <name>substrate</name>
    </ligand>
</feature>
<name>A0A4Y6V7H3_9PROT</name>
<dbReference type="UniPathway" id="UPA00115">
    <property type="reaction ID" value="UER00412"/>
</dbReference>
<dbReference type="CDD" id="cd01398">
    <property type="entry name" value="RPI_A"/>
    <property type="match status" value="1"/>
</dbReference>
<dbReference type="KEGG" id="ntn:D5366_09060"/>
<dbReference type="GO" id="GO:0004751">
    <property type="term" value="F:ribose-5-phosphate isomerase activity"/>
    <property type="evidence" value="ECO:0007669"/>
    <property type="project" value="UniProtKB-UniRule"/>
</dbReference>
<dbReference type="HAMAP" id="MF_00170">
    <property type="entry name" value="Rib_5P_isom_A"/>
    <property type="match status" value="1"/>
</dbReference>
<dbReference type="Proteomes" id="UP000317214">
    <property type="component" value="Chromosome"/>
</dbReference>
<feature type="binding site" evidence="3">
    <location>
        <begin position="102"/>
        <end position="105"/>
    </location>
    <ligand>
        <name>substrate</name>
    </ligand>
</feature>
<dbReference type="SUPFAM" id="SSF100950">
    <property type="entry name" value="NagB/RpiA/CoA transferase-like"/>
    <property type="match status" value="1"/>
</dbReference>
<dbReference type="RefSeq" id="WP_141493186.1">
    <property type="nucleotide sequence ID" value="NZ_CP032485.1"/>
</dbReference>
<evidence type="ECO:0000313" key="5">
    <source>
        <dbReference type="Proteomes" id="UP000317214"/>
    </source>
</evidence>
<dbReference type="Pfam" id="PF06026">
    <property type="entry name" value="Rib_5-P_isom_A"/>
    <property type="match status" value="1"/>
</dbReference>
<protein>
    <recommendedName>
        <fullName evidence="3">Ribose-5-phosphate isomerase A</fullName>
        <ecNumber evidence="3">5.3.1.6</ecNumber>
    </recommendedName>
    <alternativeName>
        <fullName evidence="3">Phosphoriboisomerase A</fullName>
        <shortName evidence="3">PRI</shortName>
    </alternativeName>
</protein>
<keyword evidence="2 3" id="KW-0413">Isomerase</keyword>
<comment type="catalytic activity">
    <reaction evidence="1 3">
        <text>aldehydo-D-ribose 5-phosphate = D-ribulose 5-phosphate</text>
        <dbReference type="Rhea" id="RHEA:14657"/>
        <dbReference type="ChEBI" id="CHEBI:58121"/>
        <dbReference type="ChEBI" id="CHEBI:58273"/>
        <dbReference type="EC" id="5.3.1.6"/>
    </reaction>
</comment>
<dbReference type="PANTHER" id="PTHR43748:SF3">
    <property type="entry name" value="RIBOSE-5-PHOSPHATE ISOMERASE 3, CHLOROPLASTIC-RELATED"/>
    <property type="match status" value="1"/>
</dbReference>
<dbReference type="PANTHER" id="PTHR43748">
    <property type="entry name" value="RIBOSE-5-PHOSPHATE ISOMERASE 3, CHLOROPLASTIC-RELATED"/>
    <property type="match status" value="1"/>
</dbReference>
<comment type="pathway">
    <text evidence="3">Carbohydrate degradation; pentose phosphate pathway; D-ribose 5-phosphate from D-ribulose 5-phosphate (non-oxidative stage): step 1/1.</text>
</comment>
<comment type="function">
    <text evidence="3">Catalyzes the reversible conversion of ribose-5-phosphate to ribulose 5-phosphate.</text>
</comment>
<dbReference type="NCBIfam" id="NF001924">
    <property type="entry name" value="PRK00702.1"/>
    <property type="match status" value="1"/>
</dbReference>
<gene>
    <name evidence="3 4" type="primary">rpiA</name>
    <name evidence="4" type="ORF">D5366_09060</name>
</gene>
<dbReference type="InterPro" id="IPR004788">
    <property type="entry name" value="Ribose5P_isomerase_type_A"/>
</dbReference>
<dbReference type="NCBIfam" id="TIGR00021">
    <property type="entry name" value="rpiA"/>
    <property type="match status" value="1"/>
</dbReference>
<dbReference type="OrthoDB" id="5870696at2"/>
<dbReference type="Gene3D" id="3.30.70.260">
    <property type="match status" value="1"/>
</dbReference>
<reference evidence="4 5" key="1">
    <citation type="submission" date="2018-09" db="EMBL/GenBank/DDBJ databases">
        <title>The complete genome sequence of Neokomagataea tanensis NBRC 106556(T).</title>
        <authorList>
            <person name="Chua K.-O."/>
            <person name="See-Too W.-S."/>
            <person name="Hong K.-W."/>
            <person name="Yin W.-F."/>
            <person name="Chan K.-G."/>
        </authorList>
    </citation>
    <scope>NUCLEOTIDE SEQUENCE [LARGE SCALE GENOMIC DNA]</scope>
    <source>
        <strain evidence="5">AH13 \ NBRC 106556</strain>
    </source>
</reference>
<proteinExistence type="inferred from homology"/>
<dbReference type="GO" id="GO:0009052">
    <property type="term" value="P:pentose-phosphate shunt, non-oxidative branch"/>
    <property type="evidence" value="ECO:0007669"/>
    <property type="project" value="UniProtKB-UniRule"/>
</dbReference>
<sequence>MSGAGSEIEIYKRMAARRAADLVEDGMTVGLGTGSTAKYMIERLGERVAEGLRIEAIPTSIDSAEKAVKAGIKLTDFSKHRVLDIAIDGADEVQRGTLHLVKGLGGALLREKIVAQSAKRFVVIVDNRKPVDHLGERAPIPVEVVFFGWECTAERLMECGAVVAKPRMDSHGHHYITDNGNLILDCVFGLIDDAEKLQQRIGSIVGVVEHGMFLNMTNEVFVAMDHGVERWERK</sequence>
<dbReference type="SUPFAM" id="SSF75445">
    <property type="entry name" value="D-ribose-5-phosphate isomerase (RpiA), lid domain"/>
    <property type="match status" value="1"/>
</dbReference>
<dbReference type="FunFam" id="3.40.50.1360:FF:000001">
    <property type="entry name" value="Ribose-5-phosphate isomerase A"/>
    <property type="match status" value="1"/>
</dbReference>
<accession>A0A4Y6V7H3</accession>
<evidence type="ECO:0000256" key="2">
    <source>
        <dbReference type="ARBA" id="ARBA00023235"/>
    </source>
</evidence>
<keyword evidence="5" id="KW-1185">Reference proteome</keyword>
<feature type="binding site" evidence="3">
    <location>
        <position position="129"/>
    </location>
    <ligand>
        <name>substrate</name>
    </ligand>
</feature>
<dbReference type="InterPro" id="IPR020672">
    <property type="entry name" value="Ribose5P_isomerase_typA_subgr"/>
</dbReference>
<dbReference type="InterPro" id="IPR037171">
    <property type="entry name" value="NagB/RpiA_transferase-like"/>
</dbReference>
<feature type="binding site" evidence="3">
    <location>
        <begin position="33"/>
        <end position="36"/>
    </location>
    <ligand>
        <name>substrate</name>
    </ligand>
</feature>
<organism evidence="4 5">
    <name type="scientific">Neokomagataea tanensis</name>
    <dbReference type="NCBI Taxonomy" id="661191"/>
    <lineage>
        <taxon>Bacteria</taxon>
        <taxon>Pseudomonadati</taxon>
        <taxon>Pseudomonadota</taxon>
        <taxon>Alphaproteobacteria</taxon>
        <taxon>Acetobacterales</taxon>
        <taxon>Acetobacteraceae</taxon>
        <taxon>Neokomagataea</taxon>
    </lineage>
</organism>
<comment type="subunit">
    <text evidence="3">Homodimer.</text>
</comment>
<comment type="similarity">
    <text evidence="3">Belongs to the ribose 5-phosphate isomerase family.</text>
</comment>
<dbReference type="InterPro" id="IPR050262">
    <property type="entry name" value="Ribose-5P_isomerase"/>
</dbReference>
<evidence type="ECO:0000256" key="3">
    <source>
        <dbReference type="HAMAP-Rule" id="MF_00170"/>
    </source>
</evidence>
<dbReference type="AlphaFoldDB" id="A0A4Y6V7H3"/>
<dbReference type="EMBL" id="CP032485">
    <property type="protein sequence ID" value="QDH25334.1"/>
    <property type="molecule type" value="Genomic_DNA"/>
</dbReference>
<evidence type="ECO:0000256" key="1">
    <source>
        <dbReference type="ARBA" id="ARBA00001713"/>
    </source>
</evidence>
<dbReference type="EC" id="5.3.1.6" evidence="3"/>
<dbReference type="Gene3D" id="3.40.50.1360">
    <property type="match status" value="1"/>
</dbReference>
<evidence type="ECO:0000313" key="4">
    <source>
        <dbReference type="EMBL" id="QDH25334.1"/>
    </source>
</evidence>
<feature type="active site" description="Proton acceptor" evidence="3">
    <location>
        <position position="111"/>
    </location>
</feature>